<dbReference type="Proteomes" id="UP000245119">
    <property type="component" value="Linkage Group LG12"/>
</dbReference>
<proteinExistence type="predicted"/>
<evidence type="ECO:0000313" key="2">
    <source>
        <dbReference type="Proteomes" id="UP000245119"/>
    </source>
</evidence>
<protein>
    <submittedName>
        <fullName evidence="1">Uncharacterized protein</fullName>
    </submittedName>
</protein>
<dbReference type="OrthoDB" id="6219776at2759"/>
<keyword evidence="2" id="KW-1185">Reference proteome</keyword>
<accession>A0A2T7NH10</accession>
<reference evidence="1 2" key="1">
    <citation type="submission" date="2018-04" db="EMBL/GenBank/DDBJ databases">
        <title>The genome of golden apple snail Pomacea canaliculata provides insight into stress tolerance and invasive adaptation.</title>
        <authorList>
            <person name="Liu C."/>
            <person name="Liu B."/>
            <person name="Ren Y."/>
            <person name="Zhang Y."/>
            <person name="Wang H."/>
            <person name="Li S."/>
            <person name="Jiang F."/>
            <person name="Yin L."/>
            <person name="Zhang G."/>
            <person name="Qian W."/>
            <person name="Fan W."/>
        </authorList>
    </citation>
    <scope>NUCLEOTIDE SEQUENCE [LARGE SCALE GENOMIC DNA]</scope>
    <source>
        <strain evidence="1">SZHN2017</strain>
        <tissue evidence="1">Muscle</tissue>
    </source>
</reference>
<organism evidence="1 2">
    <name type="scientific">Pomacea canaliculata</name>
    <name type="common">Golden apple snail</name>
    <dbReference type="NCBI Taxonomy" id="400727"/>
    <lineage>
        <taxon>Eukaryota</taxon>
        <taxon>Metazoa</taxon>
        <taxon>Spiralia</taxon>
        <taxon>Lophotrochozoa</taxon>
        <taxon>Mollusca</taxon>
        <taxon>Gastropoda</taxon>
        <taxon>Caenogastropoda</taxon>
        <taxon>Architaenioglossa</taxon>
        <taxon>Ampullarioidea</taxon>
        <taxon>Ampullariidae</taxon>
        <taxon>Pomacea</taxon>
    </lineage>
</organism>
<sequence>MRYKAEMDRRIRNCLIRMKGRIKQYGPGVCLGITSEVSASVGITSEVAVLESFPNSEWGDRRDWCLAVFMFPSEKQATLWYISEPELKQHDFLPPSDSVALFCMPLRYLPQPGNLTFNWEEMHNVRSNSFLQKEYIDKVASLYDAKGVNHGVIFVQDPGSQNQMKRFKDAWIPYSAHAYCAVHLFESPSAFYDVYHSDKGSHLRARRAEVCDTLSLLFTVNPNITG</sequence>
<name>A0A2T7NH10_POMCA</name>
<evidence type="ECO:0000313" key="1">
    <source>
        <dbReference type="EMBL" id="PVD20467.1"/>
    </source>
</evidence>
<dbReference type="EMBL" id="PZQS01000012">
    <property type="protein sequence ID" value="PVD20467.1"/>
    <property type="molecule type" value="Genomic_DNA"/>
</dbReference>
<gene>
    <name evidence="1" type="ORF">C0Q70_18623</name>
</gene>
<comment type="caution">
    <text evidence="1">The sequence shown here is derived from an EMBL/GenBank/DDBJ whole genome shotgun (WGS) entry which is preliminary data.</text>
</comment>
<dbReference type="AlphaFoldDB" id="A0A2T7NH10"/>